<dbReference type="GO" id="GO:0003677">
    <property type="term" value="F:DNA binding"/>
    <property type="evidence" value="ECO:0007669"/>
    <property type="project" value="UniProtKB-KW"/>
</dbReference>
<dbReference type="SMART" id="SM00850">
    <property type="entry name" value="LytTR"/>
    <property type="match status" value="1"/>
</dbReference>
<dbReference type="EMBL" id="CP135443">
    <property type="protein sequence ID" value="WRY34461.1"/>
    <property type="molecule type" value="Genomic_DNA"/>
</dbReference>
<evidence type="ECO:0000256" key="1">
    <source>
        <dbReference type="SAM" id="MobiDB-lite"/>
    </source>
</evidence>
<keyword evidence="5" id="KW-1185">Reference proteome</keyword>
<gene>
    <name evidence="4" type="ORF">RPE78_03995</name>
</gene>
<dbReference type="Pfam" id="PF04397">
    <property type="entry name" value="LytTR"/>
    <property type="match status" value="1"/>
</dbReference>
<proteinExistence type="predicted"/>
<organism evidence="4 5">
    <name type="scientific">Thioclava litoralis</name>
    <dbReference type="NCBI Taxonomy" id="3076557"/>
    <lineage>
        <taxon>Bacteria</taxon>
        <taxon>Pseudomonadati</taxon>
        <taxon>Pseudomonadota</taxon>
        <taxon>Alphaproteobacteria</taxon>
        <taxon>Rhodobacterales</taxon>
        <taxon>Paracoccaceae</taxon>
        <taxon>Thioclava</taxon>
    </lineage>
</organism>
<feature type="transmembrane region" description="Helical" evidence="2">
    <location>
        <begin position="114"/>
        <end position="131"/>
    </location>
</feature>
<feature type="transmembrane region" description="Helical" evidence="2">
    <location>
        <begin position="76"/>
        <end position="94"/>
    </location>
</feature>
<dbReference type="Gene3D" id="2.40.50.1020">
    <property type="entry name" value="LytTr DNA-binding domain"/>
    <property type="match status" value="1"/>
</dbReference>
<dbReference type="Proteomes" id="UP001623290">
    <property type="component" value="Chromosome"/>
</dbReference>
<evidence type="ECO:0000313" key="5">
    <source>
        <dbReference type="Proteomes" id="UP001623290"/>
    </source>
</evidence>
<sequence>MWSTYLRSLSVPTLLLTWGAASVFGILGGPFGTFEWLTFGERLVYWPSLWAFGILIGCGFRLLYETVLGVRQFWRYVLLESVSVGLIMAFPYLALLSYFADIARANLPSLLELGAYNFAMTFFCVTLRRVFYPQEQEQEQADLPSSQGDLSPEDPPSVGGAPAQIRCQPVNVRPPQTGPSDILPAEHAPVPFAPAPRPQPAHRPRLLERLPEEYHGDIWHLQSRDHYVHVTTSQGSHQVLIRLADAITELDGVEGLQVHRSHWVAEDAVTEALKMTSKAKLTLRNGAVVPVSRTYLSDVEDAGLFDLPLPPAEPSPQMRVS</sequence>
<feature type="compositionally biased region" description="Pro residues" evidence="1">
    <location>
        <begin position="191"/>
        <end position="201"/>
    </location>
</feature>
<keyword evidence="2" id="KW-0472">Membrane</keyword>
<dbReference type="InterPro" id="IPR007492">
    <property type="entry name" value="LytTR_DNA-bd_dom"/>
</dbReference>
<evidence type="ECO:0000256" key="2">
    <source>
        <dbReference type="SAM" id="Phobius"/>
    </source>
</evidence>
<keyword evidence="2" id="KW-0812">Transmembrane</keyword>
<evidence type="ECO:0000313" key="4">
    <source>
        <dbReference type="EMBL" id="WRY34461.1"/>
    </source>
</evidence>
<feature type="transmembrane region" description="Helical" evidence="2">
    <location>
        <begin position="44"/>
        <end position="64"/>
    </location>
</feature>
<feature type="region of interest" description="Disordered" evidence="1">
    <location>
        <begin position="141"/>
        <end position="202"/>
    </location>
</feature>
<name>A0ABZ1E075_9RHOB</name>
<dbReference type="RefSeq" id="WP_406721285.1">
    <property type="nucleotide sequence ID" value="NZ_CP135443.1"/>
</dbReference>
<protein>
    <submittedName>
        <fullName evidence="4">LytTR family transcriptional regulator DNA-binding domain-containing protein</fullName>
    </submittedName>
</protein>
<dbReference type="PROSITE" id="PS50930">
    <property type="entry name" value="HTH_LYTTR"/>
    <property type="match status" value="1"/>
</dbReference>
<keyword evidence="4" id="KW-0238">DNA-binding</keyword>
<accession>A0ABZ1E075</accession>
<evidence type="ECO:0000259" key="3">
    <source>
        <dbReference type="PROSITE" id="PS50930"/>
    </source>
</evidence>
<feature type="domain" description="HTH LytTR-type" evidence="3">
    <location>
        <begin position="217"/>
        <end position="305"/>
    </location>
</feature>
<reference evidence="4 5" key="1">
    <citation type="submission" date="2023-09" db="EMBL/GenBank/DDBJ databases">
        <title>Thioclava shenzhenensis sp. nov., a multidrug resistant bacteria-antagonizing species isolated from coastal seawater.</title>
        <authorList>
            <person name="Long M."/>
        </authorList>
    </citation>
    <scope>NUCLEOTIDE SEQUENCE [LARGE SCALE GENOMIC DNA]</scope>
    <source>
        <strain evidence="4 5">FTW29</strain>
    </source>
</reference>
<keyword evidence="2" id="KW-1133">Transmembrane helix</keyword>